<dbReference type="EMBL" id="HBUF01363315">
    <property type="protein sequence ID" value="CAG6722144.1"/>
    <property type="molecule type" value="Transcribed_RNA"/>
</dbReference>
<name>A0A8D8VET0_9HEMI</name>
<sequence length="128" mass="14398">MSKKGLLVTLTSSFLILSRAIFPRFKIRPHNNLYTTQVVGSIVGLSFSLSPIHLKDSKPGPPQVHTPLKFQILFKIQKPHSTYAGHKLSSLTKGKTVQFFLSFFSVCGRKKLEVTWTKGGFFLPHTRV</sequence>
<feature type="signal peptide" evidence="1">
    <location>
        <begin position="1"/>
        <end position="20"/>
    </location>
</feature>
<proteinExistence type="predicted"/>
<feature type="chain" id="PRO_5034513628" evidence="1">
    <location>
        <begin position="21"/>
        <end position="128"/>
    </location>
</feature>
<keyword evidence="1" id="KW-0732">Signal</keyword>
<organism evidence="2">
    <name type="scientific">Cacopsylla melanoneura</name>
    <dbReference type="NCBI Taxonomy" id="428564"/>
    <lineage>
        <taxon>Eukaryota</taxon>
        <taxon>Metazoa</taxon>
        <taxon>Ecdysozoa</taxon>
        <taxon>Arthropoda</taxon>
        <taxon>Hexapoda</taxon>
        <taxon>Insecta</taxon>
        <taxon>Pterygota</taxon>
        <taxon>Neoptera</taxon>
        <taxon>Paraneoptera</taxon>
        <taxon>Hemiptera</taxon>
        <taxon>Sternorrhyncha</taxon>
        <taxon>Psylloidea</taxon>
        <taxon>Psyllidae</taxon>
        <taxon>Psyllinae</taxon>
        <taxon>Cacopsylla</taxon>
    </lineage>
</organism>
<reference evidence="2" key="1">
    <citation type="submission" date="2021-05" db="EMBL/GenBank/DDBJ databases">
        <authorList>
            <person name="Alioto T."/>
            <person name="Alioto T."/>
            <person name="Gomez Garrido J."/>
        </authorList>
    </citation>
    <scope>NUCLEOTIDE SEQUENCE</scope>
</reference>
<dbReference type="AlphaFoldDB" id="A0A8D8VET0"/>
<evidence type="ECO:0000256" key="1">
    <source>
        <dbReference type="SAM" id="SignalP"/>
    </source>
</evidence>
<accession>A0A8D8VET0</accession>
<evidence type="ECO:0000313" key="2">
    <source>
        <dbReference type="EMBL" id="CAG6722144.1"/>
    </source>
</evidence>
<protein>
    <submittedName>
        <fullName evidence="2">Uncharacterized protein</fullName>
    </submittedName>
</protein>